<keyword evidence="3" id="KW-1185">Reference proteome</keyword>
<feature type="transmembrane region" description="Helical" evidence="1">
    <location>
        <begin position="389"/>
        <end position="417"/>
    </location>
</feature>
<feature type="transmembrane region" description="Helical" evidence="1">
    <location>
        <begin position="927"/>
        <end position="952"/>
    </location>
</feature>
<dbReference type="Gene3D" id="3.30.70.1320">
    <property type="entry name" value="Multidrug efflux transporter AcrB pore domain like"/>
    <property type="match status" value="1"/>
</dbReference>
<feature type="transmembrane region" description="Helical" evidence="1">
    <location>
        <begin position="901"/>
        <end position="921"/>
    </location>
</feature>
<name>A0A554XJZ1_9BURK</name>
<reference evidence="2 3" key="1">
    <citation type="submission" date="2019-07" db="EMBL/GenBank/DDBJ databases">
        <title>Tepidimonas charontis SPSP-6 draft genome.</title>
        <authorList>
            <person name="Da Costa M.S."/>
            <person name="Froufe H.J.C."/>
            <person name="Egas C."/>
            <person name="Albuquerque L."/>
        </authorList>
    </citation>
    <scope>NUCLEOTIDE SEQUENCE [LARGE SCALE GENOMIC DNA]</scope>
    <source>
        <strain evidence="2 3">SPSP-6</strain>
    </source>
</reference>
<dbReference type="GO" id="GO:0005886">
    <property type="term" value="C:plasma membrane"/>
    <property type="evidence" value="ECO:0007669"/>
    <property type="project" value="TreeGrafter"/>
</dbReference>
<dbReference type="PRINTS" id="PR00702">
    <property type="entry name" value="ACRIFLAVINRP"/>
</dbReference>
<dbReference type="PANTHER" id="PTHR32063:SF33">
    <property type="entry name" value="RND SUPERFAMILY EFFLUX PUMP PERMEASE COMPONENT"/>
    <property type="match status" value="1"/>
</dbReference>
<feature type="transmembrane region" description="Helical" evidence="1">
    <location>
        <begin position="12"/>
        <end position="32"/>
    </location>
</feature>
<protein>
    <submittedName>
        <fullName evidence="2">Multidrug resistance protein MdtC</fullName>
    </submittedName>
</protein>
<proteinExistence type="predicted"/>
<evidence type="ECO:0000313" key="2">
    <source>
        <dbReference type="EMBL" id="TSE36147.1"/>
    </source>
</evidence>
<dbReference type="SUPFAM" id="SSF82866">
    <property type="entry name" value="Multidrug efflux transporter AcrB transmembrane domain"/>
    <property type="match status" value="2"/>
</dbReference>
<organism evidence="2 3">
    <name type="scientific">Tepidimonas charontis</name>
    <dbReference type="NCBI Taxonomy" id="2267262"/>
    <lineage>
        <taxon>Bacteria</taxon>
        <taxon>Pseudomonadati</taxon>
        <taxon>Pseudomonadota</taxon>
        <taxon>Betaproteobacteria</taxon>
        <taxon>Burkholderiales</taxon>
        <taxon>Tepidimonas</taxon>
    </lineage>
</organism>
<feature type="transmembrane region" description="Helical" evidence="1">
    <location>
        <begin position="464"/>
        <end position="485"/>
    </location>
</feature>
<comment type="caution">
    <text evidence="2">The sequence shown here is derived from an EMBL/GenBank/DDBJ whole genome shotgun (WGS) entry which is preliminary data.</text>
</comment>
<dbReference type="PANTHER" id="PTHR32063">
    <property type="match status" value="1"/>
</dbReference>
<keyword evidence="1" id="KW-0812">Transmembrane</keyword>
<keyword evidence="1" id="KW-0472">Membrane</keyword>
<feature type="transmembrane region" description="Helical" evidence="1">
    <location>
        <begin position="973"/>
        <end position="996"/>
    </location>
</feature>
<dbReference type="AlphaFoldDB" id="A0A554XJZ1"/>
<feature type="transmembrane region" description="Helical" evidence="1">
    <location>
        <begin position="874"/>
        <end position="894"/>
    </location>
</feature>
<dbReference type="Pfam" id="PF00873">
    <property type="entry name" value="ACR_tran"/>
    <property type="match status" value="1"/>
</dbReference>
<dbReference type="SUPFAM" id="SSF82714">
    <property type="entry name" value="Multidrug efflux transporter AcrB TolC docking domain, DN and DC subdomains"/>
    <property type="match status" value="2"/>
</dbReference>
<dbReference type="EMBL" id="VJON01000002">
    <property type="protein sequence ID" value="TSE36147.1"/>
    <property type="molecule type" value="Genomic_DNA"/>
</dbReference>
<feature type="transmembrane region" description="Helical" evidence="1">
    <location>
        <begin position="530"/>
        <end position="551"/>
    </location>
</feature>
<dbReference type="OrthoDB" id="9798415at2"/>
<feature type="transmembrane region" description="Helical" evidence="1">
    <location>
        <begin position="341"/>
        <end position="357"/>
    </location>
</feature>
<gene>
    <name evidence="2" type="primary">mdtC</name>
    <name evidence="2" type="ORF">Tchar_00197</name>
</gene>
<dbReference type="SUPFAM" id="SSF82693">
    <property type="entry name" value="Multidrug efflux transporter AcrB pore domain, PN1, PN2, PC1 and PC2 subdomains"/>
    <property type="match status" value="2"/>
</dbReference>
<feature type="transmembrane region" description="Helical" evidence="1">
    <location>
        <begin position="1008"/>
        <end position="1029"/>
    </location>
</feature>
<dbReference type="Proteomes" id="UP000318294">
    <property type="component" value="Unassembled WGS sequence"/>
</dbReference>
<dbReference type="InterPro" id="IPR027463">
    <property type="entry name" value="AcrB_DN_DC_subdom"/>
</dbReference>
<dbReference type="Gene3D" id="3.30.2090.10">
    <property type="entry name" value="Multidrug efflux transporter AcrB TolC docking domain, DN and DC subdomains"/>
    <property type="match status" value="2"/>
</dbReference>
<dbReference type="RefSeq" id="WP_144327231.1">
    <property type="nucleotide sequence ID" value="NZ_VJON01000002.1"/>
</dbReference>
<dbReference type="InterPro" id="IPR001036">
    <property type="entry name" value="Acrflvin-R"/>
</dbReference>
<dbReference type="Gene3D" id="1.20.1640.10">
    <property type="entry name" value="Multidrug efflux transporter AcrB transmembrane domain"/>
    <property type="match status" value="2"/>
</dbReference>
<feature type="transmembrane region" description="Helical" evidence="1">
    <location>
        <begin position="438"/>
        <end position="458"/>
    </location>
</feature>
<dbReference type="Gene3D" id="3.30.70.1430">
    <property type="entry name" value="Multidrug efflux transporter AcrB pore domain"/>
    <property type="match status" value="2"/>
</dbReference>
<sequence length="1042" mass="113247">MRLLRALITNHPLANIAFVVVMALGLLGYLSLPRERDPEINFNWVNITTVLPGASAEEVERLVTDPLEDAIKGVADVRFVISSSRENVSSMLVRFRDIDDRTFDKRMNDLRREIQNKASAELPETAKEPRVLEISTSNGFPTAILRLAGQADDEVLRREGRRIRTDLERLAGVDQVFASGLRDPELLVRPDPHALAARGLTSADVADALRAWWRDTAAGALRTTDGLWSVSVRGVTLDPQVLAQLPVTAAGRSDVHARLGDVARIERARAKPSQLSSMDGQPTISLALTKKARTNTLTLLASIRAYIERENAVLAPLGLRLTLTDDQTIPTREAIDVMQTNALYGMLLVLAVSWLFLGWRIGVLVALGIPFSLLGTFAVLHWLGYTLNISVLLGVVIALGMLVDDAVVVVEAIYYRIERGQAALAASLEGIAEVWKPVVASVATTLAAFLPLMLLPGIVGKFMFVIPFVVTLALLISLTEAFWMMPVHVSMLRLRLDRPSRVQAWRQRFNRALRLRYGQALAVVLRRPGLFLAVAVLIMASAGALVVTGVVRVQFFAFDPVRAFYVNVDMPANATLEDTLAEVERVEQAVRARLRGVGDATAGHEARAVTSTAGLKFTETEPVYGDHYGQVFVSLNPRTPDSREVREIVEAMRADIENLPGPGRKSFTLLSGGPPAGKAISVKVRGDDFERIQAAADALKAVIAALPGARDVQDDNVPGRPQLRLQVDAEAARALGVPAAQAARLVRLAIDGEVVAFTRDGGDKIELRVRHPEPPEPLPDPMALLRTPVALPNGQVTQLGQLVHADIEPVRGFIRHHNLRRAITVEANLDKEVLDTAEANRRIRAAWETLHLQHPGIDLDFSGELEDIEESLGAMQQLFLLGVGLIYLILAAQFRSYGQPLLILVTVPLAFAGVAIGLAVTRNPLSLYTLYGVIALTGIAVNSAIVLIDAANERLRAGMGIIHAALWAARRRVVPVLITSTTTIGGLISLAFGLGGHSLLWGPVASSIVWGLLVSTALTLFVIPPLYVLTMRATRRPRSPVP</sequence>
<accession>A0A554XJZ1</accession>
<keyword evidence="1" id="KW-1133">Transmembrane helix</keyword>
<feature type="transmembrane region" description="Helical" evidence="1">
    <location>
        <begin position="364"/>
        <end position="383"/>
    </location>
</feature>
<evidence type="ECO:0000313" key="3">
    <source>
        <dbReference type="Proteomes" id="UP000318294"/>
    </source>
</evidence>
<dbReference type="GO" id="GO:0042910">
    <property type="term" value="F:xenobiotic transmembrane transporter activity"/>
    <property type="evidence" value="ECO:0007669"/>
    <property type="project" value="TreeGrafter"/>
</dbReference>
<evidence type="ECO:0000256" key="1">
    <source>
        <dbReference type="SAM" id="Phobius"/>
    </source>
</evidence>
<dbReference type="Gene3D" id="3.30.70.1440">
    <property type="entry name" value="Multidrug efflux transporter AcrB pore domain"/>
    <property type="match status" value="1"/>
</dbReference>